<dbReference type="NCBIfam" id="TIGR01085">
    <property type="entry name" value="murE"/>
    <property type="match status" value="1"/>
</dbReference>
<dbReference type="Pfam" id="PF01225">
    <property type="entry name" value="Mur_ligase"/>
    <property type="match status" value="1"/>
</dbReference>
<dbReference type="InterPro" id="IPR036615">
    <property type="entry name" value="Mur_ligase_C_dom_sf"/>
</dbReference>
<keyword evidence="13" id="KW-0963">Cytoplasm</keyword>
<protein>
    <recommendedName>
        <fullName evidence="9 13">UDP-N-acetylmuramoyl-L-alanyl-D-glutamate--2,6-diaminopimelate ligase</fullName>
        <ecNumber evidence="8 13">6.3.2.13</ecNumber>
    </recommendedName>
    <alternativeName>
        <fullName evidence="10 13">Meso-A2pm-adding enzyme</fullName>
    </alternativeName>
    <alternativeName>
        <fullName evidence="11 13">Meso-diaminopimelate-adding enzyme</fullName>
    </alternativeName>
    <alternativeName>
        <fullName evidence="12 13">UDP-MurNAc-L-Ala-D-Glu:meso-diaminopimelate ligase</fullName>
    </alternativeName>
    <alternativeName>
        <fullName evidence="13">UDP-MurNAc-tripeptide synthetase</fullName>
    </alternativeName>
    <alternativeName>
        <fullName evidence="13">UDP-N-acetylmuramyl-tripeptide synthetase</fullName>
    </alternativeName>
</protein>
<evidence type="ECO:0000256" key="8">
    <source>
        <dbReference type="ARBA" id="ARBA00066633"/>
    </source>
</evidence>
<feature type="binding site" evidence="13">
    <location>
        <position position="187"/>
    </location>
    <ligand>
        <name>UDP-N-acetyl-alpha-D-muramoyl-L-alanyl-D-glutamate</name>
        <dbReference type="ChEBI" id="CHEBI:83900"/>
    </ligand>
</feature>
<feature type="domain" description="Mur ligase central" evidence="17">
    <location>
        <begin position="110"/>
        <end position="310"/>
    </location>
</feature>
<evidence type="ECO:0000256" key="3">
    <source>
        <dbReference type="ARBA" id="ARBA00022960"/>
    </source>
</evidence>
<evidence type="ECO:0000256" key="12">
    <source>
        <dbReference type="ARBA" id="ARBA00081560"/>
    </source>
</evidence>
<evidence type="ECO:0000313" key="18">
    <source>
        <dbReference type="EMBL" id="MCC4308158.1"/>
    </source>
</evidence>
<dbReference type="GO" id="GO:0071555">
    <property type="term" value="P:cell wall organization"/>
    <property type="evidence" value="ECO:0007669"/>
    <property type="project" value="UniProtKB-KW"/>
</dbReference>
<feature type="binding site" evidence="13">
    <location>
        <position position="27"/>
    </location>
    <ligand>
        <name>UDP-N-acetyl-alpha-D-muramoyl-L-alanyl-D-glutamate</name>
        <dbReference type="ChEBI" id="CHEBI:83900"/>
    </ligand>
</feature>
<evidence type="ECO:0000256" key="2">
    <source>
        <dbReference type="ARBA" id="ARBA00022618"/>
    </source>
</evidence>
<comment type="subcellular location">
    <subcellularLocation>
        <location evidence="13 14">Cytoplasm</location>
    </subcellularLocation>
</comment>
<keyword evidence="2 13" id="KW-0132">Cell division</keyword>
<comment type="similarity">
    <text evidence="1 13">Belongs to the MurCDEF family. MurE subfamily.</text>
</comment>
<keyword evidence="13" id="KW-0547">Nucleotide-binding</keyword>
<evidence type="ECO:0000256" key="14">
    <source>
        <dbReference type="RuleBase" id="RU004135"/>
    </source>
</evidence>
<dbReference type="Proteomes" id="UP001108027">
    <property type="component" value="Unassembled WGS sequence"/>
</dbReference>
<feature type="binding site" evidence="13">
    <location>
        <position position="29"/>
    </location>
    <ligand>
        <name>UDP-N-acetyl-alpha-D-muramoyl-L-alanyl-D-glutamate</name>
        <dbReference type="ChEBI" id="CHEBI:83900"/>
    </ligand>
</feature>
<dbReference type="GO" id="GO:0008360">
    <property type="term" value="P:regulation of cell shape"/>
    <property type="evidence" value="ECO:0007669"/>
    <property type="project" value="UniProtKB-KW"/>
</dbReference>
<evidence type="ECO:0000256" key="7">
    <source>
        <dbReference type="ARBA" id="ARBA00050251"/>
    </source>
</evidence>
<dbReference type="AlphaFoldDB" id="A0A9Q3UNF3"/>
<dbReference type="InterPro" id="IPR013221">
    <property type="entry name" value="Mur_ligase_cen"/>
</dbReference>
<dbReference type="GO" id="GO:0051301">
    <property type="term" value="P:cell division"/>
    <property type="evidence" value="ECO:0007669"/>
    <property type="project" value="UniProtKB-KW"/>
</dbReference>
<feature type="binding site" evidence="13">
    <location>
        <position position="461"/>
    </location>
    <ligand>
        <name>meso-2,6-diaminopimelate</name>
        <dbReference type="ChEBI" id="CHEBI:57791"/>
    </ligand>
</feature>
<dbReference type="PANTHER" id="PTHR23135">
    <property type="entry name" value="MUR LIGASE FAMILY MEMBER"/>
    <property type="match status" value="1"/>
</dbReference>
<dbReference type="InterPro" id="IPR036565">
    <property type="entry name" value="Mur-like_cat_sf"/>
</dbReference>
<feature type="binding site" evidence="13">
    <location>
        <position position="189"/>
    </location>
    <ligand>
        <name>UDP-N-acetyl-alpha-D-muramoyl-L-alanyl-D-glutamate</name>
        <dbReference type="ChEBI" id="CHEBI:83900"/>
    </ligand>
</feature>
<keyword evidence="19" id="KW-1185">Reference proteome</keyword>
<feature type="short sequence motif" description="Meso-diaminopimelate recognition motif" evidence="13">
    <location>
        <begin position="406"/>
        <end position="409"/>
    </location>
</feature>
<name>A0A9Q3UNF3_9GAMM</name>
<feature type="binding site" evidence="13">
    <location>
        <begin position="44"/>
        <end position="46"/>
    </location>
    <ligand>
        <name>UDP-N-acetyl-alpha-D-muramoyl-L-alanyl-D-glutamate</name>
        <dbReference type="ChEBI" id="CHEBI:83900"/>
    </ligand>
</feature>
<evidence type="ECO:0000256" key="6">
    <source>
        <dbReference type="ARBA" id="ARBA00023316"/>
    </source>
</evidence>
<feature type="binding site" evidence="13">
    <location>
        <begin position="112"/>
        <end position="118"/>
    </location>
    <ligand>
        <name>ATP</name>
        <dbReference type="ChEBI" id="CHEBI:30616"/>
    </ligand>
</feature>
<dbReference type="InterPro" id="IPR035911">
    <property type="entry name" value="MurE/MurF_N"/>
</dbReference>
<gene>
    <name evidence="13" type="primary">murE</name>
    <name evidence="18" type="ORF">LL252_06195</name>
</gene>
<keyword evidence="13 18" id="KW-0436">Ligase</keyword>
<dbReference type="NCBIfam" id="NF001126">
    <property type="entry name" value="PRK00139.1-4"/>
    <property type="match status" value="1"/>
</dbReference>
<dbReference type="GO" id="GO:0009252">
    <property type="term" value="P:peptidoglycan biosynthetic process"/>
    <property type="evidence" value="ECO:0007669"/>
    <property type="project" value="UniProtKB-UniRule"/>
</dbReference>
<keyword evidence="13" id="KW-0067">ATP-binding</keyword>
<evidence type="ECO:0000259" key="15">
    <source>
        <dbReference type="Pfam" id="PF01225"/>
    </source>
</evidence>
<evidence type="ECO:0000256" key="13">
    <source>
        <dbReference type="HAMAP-Rule" id="MF_00208"/>
    </source>
</evidence>
<feature type="binding site" evidence="13">
    <location>
        <begin position="406"/>
        <end position="409"/>
    </location>
    <ligand>
        <name>meso-2,6-diaminopimelate</name>
        <dbReference type="ChEBI" id="CHEBI:57791"/>
    </ligand>
</feature>
<dbReference type="Gene3D" id="3.40.1390.10">
    <property type="entry name" value="MurE/MurF, N-terminal domain"/>
    <property type="match status" value="1"/>
</dbReference>
<reference evidence="18" key="1">
    <citation type="submission" date="2021-10" db="EMBL/GenBank/DDBJ databases">
        <title>The diversity and Nitrogen Metabolism of Culturable Nitrate-Utilizing Bacteria Within the Oxygen Minimum Zone of the Changjiang (Yangtze River)Estuary.</title>
        <authorList>
            <person name="Zhang D."/>
            <person name="Zheng J."/>
            <person name="Liu S."/>
            <person name="He W."/>
        </authorList>
    </citation>
    <scope>NUCLEOTIDE SEQUENCE</scope>
    <source>
        <strain evidence="18">FXH-223</strain>
    </source>
</reference>
<evidence type="ECO:0000256" key="1">
    <source>
        <dbReference type="ARBA" id="ARBA00005898"/>
    </source>
</evidence>
<evidence type="ECO:0000256" key="10">
    <source>
        <dbReference type="ARBA" id="ARBA00075482"/>
    </source>
</evidence>
<sequence length="492" mass="52200">MSTLSQLLPDCPLPAALRDRPVPALRLDSRAVQRGDLFLAVPGHQTDGRRFIDAAVRAGAATVLEEGDTFAVRATAPVAHLVIPDLRRQVGVLAARFYDQPGRRLKVIGVTGTNGKTSITWFLRDALDALGFHCGLMGTLGVGLKGHERSTGHTTPDPIGLQQGLRDLLQDGADAVAMEVSSHALDQHRLGDTPIRAAVFSNLSRDHLDYHGDMDSYLLAKVALFTRPNLSQAVINDDDPASQTLLARLNDGVRCITFGAGPGATVRCVACQPHPRGMDLRFTVGGEAVNVSVPLFGAFNRSNLMAVAGVLHGFGVTPERLQSALAAVTPVPGRMQPIVEPGKPTVIIDYAHTPDGLEKALAAVREHFQGRLHCVVGCGGDRDTGKRPLMAAVAEAGADRVILTSDNPRSEDPQAILDAMLAGARAPAAMDTRVDRAEAVRRAVTGAEAGDVVLVAGKGHEDYQEIQGERLPLDDRELARDALALWGRGGAS</sequence>
<evidence type="ECO:0000256" key="4">
    <source>
        <dbReference type="ARBA" id="ARBA00022984"/>
    </source>
</evidence>
<dbReference type="FunFam" id="3.90.190.20:FF:000006">
    <property type="entry name" value="UDP-N-acetylmuramoyl-L-alanyl-D-glutamate--2,6-diaminopimelate ligase"/>
    <property type="match status" value="1"/>
</dbReference>
<dbReference type="Pfam" id="PF02875">
    <property type="entry name" value="Mur_ligase_C"/>
    <property type="match status" value="1"/>
</dbReference>
<dbReference type="SUPFAM" id="SSF63418">
    <property type="entry name" value="MurE/MurF N-terminal domain"/>
    <property type="match status" value="1"/>
</dbReference>
<dbReference type="NCBIfam" id="NF001124">
    <property type="entry name" value="PRK00139.1-2"/>
    <property type="match status" value="1"/>
</dbReference>
<keyword evidence="13" id="KW-0460">Magnesium</keyword>
<accession>A0A9Q3UNF3</accession>
<evidence type="ECO:0000259" key="17">
    <source>
        <dbReference type="Pfam" id="PF08245"/>
    </source>
</evidence>
<feature type="domain" description="Mur ligase C-terminal" evidence="16">
    <location>
        <begin position="333"/>
        <end position="459"/>
    </location>
</feature>
<evidence type="ECO:0000256" key="11">
    <source>
        <dbReference type="ARBA" id="ARBA00076158"/>
    </source>
</evidence>
<feature type="binding site" evidence="13">
    <location>
        <position position="382"/>
    </location>
    <ligand>
        <name>meso-2,6-diaminopimelate</name>
        <dbReference type="ChEBI" id="CHEBI:57791"/>
    </ligand>
</feature>
<dbReference type="EC" id="6.3.2.13" evidence="8 13"/>
<dbReference type="HAMAP" id="MF_00208">
    <property type="entry name" value="MurE"/>
    <property type="match status" value="1"/>
</dbReference>
<keyword evidence="3 13" id="KW-0133">Cell shape</keyword>
<comment type="caution">
    <text evidence="13">Lacks conserved residue(s) required for the propagation of feature annotation.</text>
</comment>
<feature type="modified residue" description="N6-carboxylysine" evidence="13">
    <location>
        <position position="221"/>
    </location>
</feature>
<evidence type="ECO:0000256" key="5">
    <source>
        <dbReference type="ARBA" id="ARBA00023306"/>
    </source>
</evidence>
<dbReference type="InterPro" id="IPR004101">
    <property type="entry name" value="Mur_ligase_C"/>
</dbReference>
<comment type="PTM">
    <text evidence="13">Carboxylation is probably crucial for Mg(2+) binding and, consequently, for the gamma-phosphate positioning of ATP.</text>
</comment>
<feature type="binding site" evidence="13">
    <location>
        <begin position="154"/>
        <end position="155"/>
    </location>
    <ligand>
        <name>UDP-N-acetyl-alpha-D-muramoyl-L-alanyl-D-glutamate</name>
        <dbReference type="ChEBI" id="CHEBI:83900"/>
    </ligand>
</feature>
<keyword evidence="4 13" id="KW-0573">Peptidoglycan synthesis</keyword>
<comment type="catalytic activity">
    <reaction evidence="7 13">
        <text>UDP-N-acetyl-alpha-D-muramoyl-L-alanyl-D-glutamate + meso-2,6-diaminopimelate + ATP = UDP-N-acetyl-alpha-D-muramoyl-L-alanyl-gamma-D-glutamyl-meso-2,6-diaminopimelate + ADP + phosphate + H(+)</text>
        <dbReference type="Rhea" id="RHEA:23676"/>
        <dbReference type="ChEBI" id="CHEBI:15378"/>
        <dbReference type="ChEBI" id="CHEBI:30616"/>
        <dbReference type="ChEBI" id="CHEBI:43474"/>
        <dbReference type="ChEBI" id="CHEBI:57791"/>
        <dbReference type="ChEBI" id="CHEBI:83900"/>
        <dbReference type="ChEBI" id="CHEBI:83905"/>
        <dbReference type="ChEBI" id="CHEBI:456216"/>
        <dbReference type="EC" id="6.3.2.13"/>
    </reaction>
</comment>
<organism evidence="18 19">
    <name type="scientific">Alloalcanivorax marinus</name>
    <dbReference type="NCBI Taxonomy" id="1177169"/>
    <lineage>
        <taxon>Bacteria</taxon>
        <taxon>Pseudomonadati</taxon>
        <taxon>Pseudomonadota</taxon>
        <taxon>Gammaproteobacteria</taxon>
        <taxon>Oceanospirillales</taxon>
        <taxon>Alcanivoracaceae</taxon>
        <taxon>Alloalcanivorax</taxon>
    </lineage>
</organism>
<dbReference type="RefSeq" id="WP_204426883.1">
    <property type="nucleotide sequence ID" value="NZ_JADDOL010000002.1"/>
</dbReference>
<keyword evidence="5 13" id="KW-0131">Cell cycle</keyword>
<feature type="domain" description="Mur ligase N-terminal catalytic" evidence="15">
    <location>
        <begin position="25"/>
        <end position="98"/>
    </location>
</feature>
<comment type="caution">
    <text evidence="18">The sequence shown here is derived from an EMBL/GenBank/DDBJ whole genome shotgun (WGS) entry which is preliminary data.</text>
</comment>
<dbReference type="EMBL" id="JAJGNA010000005">
    <property type="protein sequence ID" value="MCC4308158.1"/>
    <property type="molecule type" value="Genomic_DNA"/>
</dbReference>
<dbReference type="Gene3D" id="3.90.190.20">
    <property type="entry name" value="Mur ligase, C-terminal domain"/>
    <property type="match status" value="1"/>
</dbReference>
<comment type="cofactor">
    <cofactor evidence="13">
        <name>Mg(2+)</name>
        <dbReference type="ChEBI" id="CHEBI:18420"/>
    </cofactor>
</comment>
<dbReference type="SUPFAM" id="SSF53244">
    <property type="entry name" value="MurD-like peptide ligases, peptide-binding domain"/>
    <property type="match status" value="1"/>
</dbReference>
<dbReference type="GO" id="GO:0008765">
    <property type="term" value="F:UDP-N-acetylmuramoylalanyl-D-glutamate-2,6-diaminopimelate ligase activity"/>
    <property type="evidence" value="ECO:0007669"/>
    <property type="project" value="UniProtKB-UniRule"/>
</dbReference>
<dbReference type="InterPro" id="IPR005761">
    <property type="entry name" value="UDP-N-AcMur-Glu-dNH2Pim_ligase"/>
</dbReference>
<feature type="binding site" evidence="13">
    <location>
        <position position="181"/>
    </location>
    <ligand>
        <name>UDP-N-acetyl-alpha-D-muramoyl-L-alanyl-D-glutamate</name>
        <dbReference type="ChEBI" id="CHEBI:83900"/>
    </ligand>
</feature>
<dbReference type="GO" id="GO:0000287">
    <property type="term" value="F:magnesium ion binding"/>
    <property type="evidence" value="ECO:0007669"/>
    <property type="project" value="UniProtKB-UniRule"/>
</dbReference>
<dbReference type="GO" id="GO:0005524">
    <property type="term" value="F:ATP binding"/>
    <property type="evidence" value="ECO:0007669"/>
    <property type="project" value="UniProtKB-UniRule"/>
</dbReference>
<proteinExistence type="inferred from homology"/>
<evidence type="ECO:0000259" key="16">
    <source>
        <dbReference type="Pfam" id="PF02875"/>
    </source>
</evidence>
<dbReference type="InterPro" id="IPR000713">
    <property type="entry name" value="Mur_ligase_N"/>
</dbReference>
<evidence type="ECO:0000313" key="19">
    <source>
        <dbReference type="Proteomes" id="UP001108027"/>
    </source>
</evidence>
<dbReference type="SUPFAM" id="SSF53623">
    <property type="entry name" value="MurD-like peptide ligases, catalytic domain"/>
    <property type="match status" value="1"/>
</dbReference>
<evidence type="ECO:0000256" key="9">
    <source>
        <dbReference type="ARBA" id="ARBA00072883"/>
    </source>
</evidence>
<keyword evidence="6 13" id="KW-0961">Cell wall biogenesis/degradation</keyword>
<dbReference type="PANTHER" id="PTHR23135:SF4">
    <property type="entry name" value="UDP-N-ACETYLMURAMOYL-L-ALANYL-D-GLUTAMATE--2,6-DIAMINOPIMELATE LIGASE MURE HOMOLOG, CHLOROPLASTIC"/>
    <property type="match status" value="1"/>
</dbReference>
<dbReference type="GO" id="GO:0005737">
    <property type="term" value="C:cytoplasm"/>
    <property type="evidence" value="ECO:0007669"/>
    <property type="project" value="UniProtKB-SubCell"/>
</dbReference>
<comment type="pathway">
    <text evidence="13 14">Cell wall biogenesis; peptidoglycan biosynthesis.</text>
</comment>
<dbReference type="Gene3D" id="3.40.1190.10">
    <property type="entry name" value="Mur-like, catalytic domain"/>
    <property type="match status" value="1"/>
</dbReference>
<dbReference type="Pfam" id="PF08245">
    <property type="entry name" value="Mur_ligase_M"/>
    <property type="match status" value="1"/>
</dbReference>
<feature type="binding site" evidence="13">
    <location>
        <position position="457"/>
    </location>
    <ligand>
        <name>meso-2,6-diaminopimelate</name>
        <dbReference type="ChEBI" id="CHEBI:57791"/>
    </ligand>
</feature>
<comment type="function">
    <text evidence="13">Catalyzes the addition of meso-diaminopimelic acid to the nucleotide precursor UDP-N-acetylmuramoyl-L-alanyl-D-glutamate (UMAG) in the biosynthesis of bacterial cell-wall peptidoglycan.</text>
</comment>